<dbReference type="Proteomes" id="UP000053864">
    <property type="component" value="Unassembled WGS sequence"/>
</dbReference>
<dbReference type="AlphaFoldDB" id="W2J1M3"/>
<accession>W2J1M3</accession>
<protein>
    <submittedName>
        <fullName evidence="1">Uncharacterized protein</fullName>
    </submittedName>
</protein>
<evidence type="ECO:0000313" key="1">
    <source>
        <dbReference type="EMBL" id="ETL40266.1"/>
    </source>
</evidence>
<evidence type="ECO:0000313" key="2">
    <source>
        <dbReference type="Proteomes" id="UP000053864"/>
    </source>
</evidence>
<gene>
    <name evidence="1" type="ORF">L916_08517</name>
</gene>
<name>W2J1M3_PHYNI</name>
<sequence length="33" mass="3700">MEPTTPLPIAIIKESLDICSITIEEPCSLEEKR</sequence>
<dbReference type="EMBL" id="KI672868">
    <property type="protein sequence ID" value="ETL40266.1"/>
    <property type="molecule type" value="Genomic_DNA"/>
</dbReference>
<organism evidence="1 2">
    <name type="scientific">Phytophthora nicotianae</name>
    <name type="common">Potato buckeye rot agent</name>
    <name type="synonym">Phytophthora parasitica</name>
    <dbReference type="NCBI Taxonomy" id="4792"/>
    <lineage>
        <taxon>Eukaryota</taxon>
        <taxon>Sar</taxon>
        <taxon>Stramenopiles</taxon>
        <taxon>Oomycota</taxon>
        <taxon>Peronosporomycetes</taxon>
        <taxon>Peronosporales</taxon>
        <taxon>Peronosporaceae</taxon>
        <taxon>Phytophthora</taxon>
    </lineage>
</organism>
<proteinExistence type="predicted"/>
<reference evidence="1 2" key="1">
    <citation type="submission" date="2013-11" db="EMBL/GenBank/DDBJ databases">
        <title>The Genome Sequence of Phytophthora parasitica CJ05E6.</title>
        <authorList>
            <consortium name="The Broad Institute Genomics Platform"/>
            <person name="Russ C."/>
            <person name="Tyler B."/>
            <person name="Panabieres F."/>
            <person name="Shan W."/>
            <person name="Tripathy S."/>
            <person name="Grunwald N."/>
            <person name="Machado M."/>
            <person name="Johnson C.S."/>
            <person name="Arredondo F."/>
            <person name="Hong C."/>
            <person name="Coffey M."/>
            <person name="Young S.K."/>
            <person name="Zeng Q."/>
            <person name="Gargeya S."/>
            <person name="Fitzgerald M."/>
            <person name="Abouelleil A."/>
            <person name="Alvarado L."/>
            <person name="Chapman S.B."/>
            <person name="Gainer-Dewar J."/>
            <person name="Goldberg J."/>
            <person name="Griggs A."/>
            <person name="Gujja S."/>
            <person name="Hansen M."/>
            <person name="Howarth C."/>
            <person name="Imamovic A."/>
            <person name="Ireland A."/>
            <person name="Larimer J."/>
            <person name="McCowan C."/>
            <person name="Murphy C."/>
            <person name="Pearson M."/>
            <person name="Poon T.W."/>
            <person name="Priest M."/>
            <person name="Roberts A."/>
            <person name="Saif S."/>
            <person name="Shea T."/>
            <person name="Sykes S."/>
            <person name="Wortman J."/>
            <person name="Nusbaum C."/>
            <person name="Birren B."/>
        </authorList>
    </citation>
    <scope>NUCLEOTIDE SEQUENCE [LARGE SCALE GENOMIC DNA]</scope>
    <source>
        <strain evidence="1 2">CJ05E6</strain>
    </source>
</reference>